<dbReference type="Gene3D" id="3.40.630.30">
    <property type="match status" value="1"/>
</dbReference>
<dbReference type="OrthoDB" id="9127144at2"/>
<dbReference type="SUPFAM" id="SSF55729">
    <property type="entry name" value="Acyl-CoA N-acyltransferases (Nat)"/>
    <property type="match status" value="1"/>
</dbReference>
<dbReference type="Proteomes" id="UP000070299">
    <property type="component" value="Unassembled WGS sequence"/>
</dbReference>
<gene>
    <name evidence="2" type="ORF">AX660_02340</name>
</gene>
<dbReference type="Pfam" id="PF13508">
    <property type="entry name" value="Acetyltransf_7"/>
    <property type="match status" value="1"/>
</dbReference>
<dbReference type="InterPro" id="IPR000182">
    <property type="entry name" value="GNAT_dom"/>
</dbReference>
<dbReference type="STRING" id="1799789.AX660_02340"/>
<sequence>MSINFRLFNKHDINYCKVIALYKDAFAGAQHIPTFWLRYQLRNGKQGFYVLYDNDEWIGLIYFIEYRDIVFIQFLAIVEACRSAGYGSKVMDVLVDLQRGKRIVLNIEELDEQTNNYQQRIKRKAFYAKNGFISSGFIVQEPDERHELLIRGGSIDKEEIESMYQSLFGHFIGFFIRPKVIKI</sequence>
<dbReference type="InterPro" id="IPR016181">
    <property type="entry name" value="Acyl_CoA_acyltransferase"/>
</dbReference>
<dbReference type="AlphaFoldDB" id="A0A148KL09"/>
<dbReference type="RefSeq" id="WP_068381887.1">
    <property type="nucleotide sequence ID" value="NZ_LSNE01000018.1"/>
</dbReference>
<feature type="domain" description="N-acetyltransferase" evidence="1">
    <location>
        <begin position="3"/>
        <end position="151"/>
    </location>
</feature>
<proteinExistence type="predicted"/>
<name>A0A148KL09_9ALTE</name>
<keyword evidence="3" id="KW-1185">Reference proteome</keyword>
<dbReference type="PROSITE" id="PS51186">
    <property type="entry name" value="GNAT"/>
    <property type="match status" value="1"/>
</dbReference>
<dbReference type="GO" id="GO:0016747">
    <property type="term" value="F:acyltransferase activity, transferring groups other than amino-acyl groups"/>
    <property type="evidence" value="ECO:0007669"/>
    <property type="project" value="InterPro"/>
</dbReference>
<evidence type="ECO:0000313" key="3">
    <source>
        <dbReference type="Proteomes" id="UP000070299"/>
    </source>
</evidence>
<protein>
    <recommendedName>
        <fullName evidence="1">N-acetyltransferase domain-containing protein</fullName>
    </recommendedName>
</protein>
<evidence type="ECO:0000259" key="1">
    <source>
        <dbReference type="PROSITE" id="PS51186"/>
    </source>
</evidence>
<evidence type="ECO:0000313" key="2">
    <source>
        <dbReference type="EMBL" id="KXI26959.1"/>
    </source>
</evidence>
<dbReference type="EMBL" id="LSNE01000018">
    <property type="protein sequence ID" value="KXI26959.1"/>
    <property type="molecule type" value="Genomic_DNA"/>
</dbReference>
<comment type="caution">
    <text evidence="2">The sequence shown here is derived from an EMBL/GenBank/DDBJ whole genome shotgun (WGS) entry which is preliminary data.</text>
</comment>
<dbReference type="CDD" id="cd04301">
    <property type="entry name" value="NAT_SF"/>
    <property type="match status" value="1"/>
</dbReference>
<reference evidence="3" key="1">
    <citation type="submission" date="2016-02" db="EMBL/GenBank/DDBJ databases">
        <authorList>
            <person name="Schultz-Johansen M."/>
            <person name="Glaring M.A."/>
            <person name="Bech P.K."/>
            <person name="Stougaard P."/>
        </authorList>
    </citation>
    <scope>NUCLEOTIDE SEQUENCE [LARGE SCALE GENOMIC DNA]</scope>
    <source>
        <strain evidence="3">S66</strain>
    </source>
</reference>
<organism evidence="2 3">
    <name type="scientific">Paraglaciecola hydrolytica</name>
    <dbReference type="NCBI Taxonomy" id="1799789"/>
    <lineage>
        <taxon>Bacteria</taxon>
        <taxon>Pseudomonadati</taxon>
        <taxon>Pseudomonadota</taxon>
        <taxon>Gammaproteobacteria</taxon>
        <taxon>Alteromonadales</taxon>
        <taxon>Alteromonadaceae</taxon>
        <taxon>Paraglaciecola</taxon>
    </lineage>
</organism>
<accession>A0A148KL09</accession>